<dbReference type="InterPro" id="IPR038765">
    <property type="entry name" value="Papain-like_cys_pep_sf"/>
</dbReference>
<dbReference type="Pfam" id="PF24667">
    <property type="entry name" value="MORN_DRC7"/>
    <property type="match status" value="2"/>
</dbReference>
<evidence type="ECO:0000256" key="4">
    <source>
        <dbReference type="ARBA" id="ARBA00022490"/>
    </source>
</evidence>
<dbReference type="VEuPathDB" id="CryptoDB:Cvel_25142"/>
<dbReference type="GO" id="GO:0031514">
    <property type="term" value="C:motile cilium"/>
    <property type="evidence" value="ECO:0007669"/>
    <property type="project" value="UniProtKB-SubCell"/>
</dbReference>
<keyword evidence="6 10" id="KW-0175">Coiled coil</keyword>
<dbReference type="AlphaFoldDB" id="A0A0G4H8L1"/>
<sequence>MDSISRKPGGVAEPTSATPVPDSGIYAYPPSQKRSRCRSYQSEHRDKEPRYFKHSKKELLLMEHVNNFKHHFEVVYGNKYLFLCPPNEFGLEKFLPTTVRPAYLPFREFYYYNTCAQMLADYMNYEPLNPPDTYPSVIPAPSSVLQWQIGDSFDFSIVLCSLLLGVGYDAYCVSGIAPKHVTDCDQASRQVKQRNKGGLASEKKPAALQREALVSRLSTLPHSDLRDMEAEGEAVWDVPTVGRVKSRGERAREGEGEAGGSNSPPPSAPSLGMTSSIPKGKHTDETYVINRKPALLSQYRKKKGEERIAKLREKRRLALLSDSDEGYPKDKDPLANKRVHCWVLIKAGKREVPEDLFLEPTTGAAYLLDEAPYKQIHFVWNNKNFWISMDSPGPVKGSGDASIPVSLDLFDSSKFEYVMPVHTQKKMEQTEEDAVEGDLPAEEEEAAVTEGDGLAGLFRSPLGVVHQLIDLPPPWPLPLEIPREKHRAKFYNGEKTVFYHKTKVQMFAPHSQVDGCIQRVTKFKDLKRLIPLEIRESFRPRRDLLRSRLRKPFEFLTKESFQEGREEALKESLVIGGRYRRLTFYPSRLEGLITHEEFLTHEDAEARKNGDGALVDKEVAEGEGSKGLYAKIVETFQGRDDRLVYSSITLQGDGNLPENKDADTLELDGQNYVIRKMSKKFLRNPAVPYEEDIMKIIFYLSESKIRIDFHPRENSIVTEQIMLQKLDAELHVQQDFNKFRKGPKRLDPPPHTLQKFLYLQRENIITWKNQSAQNAEQLYKLRSREERTIAQIRSLLAQHKAQKPGGAGQEDGAAGQEGGADQDPDAAAAETAAAAVDICGQGGVLVKDHFDVAREQASLDVLKAGEEEEKEEEGSQRNDILAPYLLTYGDKPLDAATAEFVAKQCKTEFRKRLLDRSAIIQKRLEMEHEELKKKRALLQRRNDSHEKDEKEFERFQTQATFRIQILEQRLARHEMQSIAKFAQLEKTLAEHPRLQAMWQRKN</sequence>
<feature type="domain" description="Dynein regulatory complex subunit 7 MORN" evidence="12">
    <location>
        <begin position="630"/>
        <end position="725"/>
    </location>
</feature>
<name>A0A0G4H8L1_9ALVE</name>
<feature type="region of interest" description="Disordered" evidence="11">
    <location>
        <begin position="239"/>
        <end position="288"/>
    </location>
</feature>
<dbReference type="InterPro" id="IPR033551">
    <property type="entry name" value="DRC7/lobo"/>
</dbReference>
<feature type="compositionally biased region" description="Basic and acidic residues" evidence="11">
    <location>
        <begin position="246"/>
        <end position="255"/>
    </location>
</feature>
<evidence type="ECO:0000256" key="3">
    <source>
        <dbReference type="ARBA" id="ARBA00010738"/>
    </source>
</evidence>
<dbReference type="InterPro" id="IPR056291">
    <property type="entry name" value="MORN_DRC7"/>
</dbReference>
<evidence type="ECO:0000256" key="7">
    <source>
        <dbReference type="ARBA" id="ARBA00023069"/>
    </source>
</evidence>
<evidence type="ECO:0000256" key="9">
    <source>
        <dbReference type="ARBA" id="ARBA00023273"/>
    </source>
</evidence>
<keyword evidence="8" id="KW-0206">Cytoskeleton</keyword>
<evidence type="ECO:0000256" key="11">
    <source>
        <dbReference type="SAM" id="MobiDB-lite"/>
    </source>
</evidence>
<evidence type="ECO:0000313" key="14">
    <source>
        <dbReference type="EMBL" id="CEM40222.1"/>
    </source>
</evidence>
<accession>A0A0G4H8L1</accession>
<dbReference type="Pfam" id="PF24671">
    <property type="entry name" value="DRC7_C"/>
    <property type="match status" value="1"/>
</dbReference>
<dbReference type="PhylomeDB" id="A0A0G4H8L1"/>
<evidence type="ECO:0008006" key="15">
    <source>
        <dbReference type="Google" id="ProtNLM"/>
    </source>
</evidence>
<evidence type="ECO:0000256" key="1">
    <source>
        <dbReference type="ARBA" id="ARBA00004230"/>
    </source>
</evidence>
<reference evidence="14" key="1">
    <citation type="submission" date="2014-11" db="EMBL/GenBank/DDBJ databases">
        <authorList>
            <person name="Otto D Thomas"/>
            <person name="Naeem Raeece"/>
        </authorList>
    </citation>
    <scope>NUCLEOTIDE SEQUENCE</scope>
</reference>
<evidence type="ECO:0000256" key="2">
    <source>
        <dbReference type="ARBA" id="ARBA00004430"/>
    </source>
</evidence>
<organism evidence="14">
    <name type="scientific">Chromera velia CCMP2878</name>
    <dbReference type="NCBI Taxonomy" id="1169474"/>
    <lineage>
        <taxon>Eukaryota</taxon>
        <taxon>Sar</taxon>
        <taxon>Alveolata</taxon>
        <taxon>Colpodellida</taxon>
        <taxon>Chromeraceae</taxon>
        <taxon>Chromera</taxon>
    </lineage>
</organism>
<dbReference type="EMBL" id="CDMZ01001997">
    <property type="protein sequence ID" value="CEM40222.1"/>
    <property type="molecule type" value="Genomic_DNA"/>
</dbReference>
<feature type="region of interest" description="Disordered" evidence="11">
    <location>
        <begin position="798"/>
        <end position="828"/>
    </location>
</feature>
<dbReference type="GO" id="GO:0005930">
    <property type="term" value="C:axoneme"/>
    <property type="evidence" value="ECO:0007669"/>
    <property type="project" value="UniProtKB-SubCell"/>
</dbReference>
<keyword evidence="9" id="KW-0966">Cell projection</keyword>
<evidence type="ECO:0000256" key="8">
    <source>
        <dbReference type="ARBA" id="ARBA00023212"/>
    </source>
</evidence>
<evidence type="ECO:0000256" key="10">
    <source>
        <dbReference type="SAM" id="Coils"/>
    </source>
</evidence>
<comment type="subcellular location">
    <subcellularLocation>
        <location evidence="1">Cell projection</location>
        <location evidence="1">Cilium</location>
        <location evidence="1">Flagellum</location>
    </subcellularLocation>
    <subcellularLocation>
        <location evidence="2">Cytoplasm</location>
        <location evidence="2">Cytoskeleton</location>
        <location evidence="2">Cilium axoneme</location>
    </subcellularLocation>
</comment>
<keyword evidence="4" id="KW-0963">Cytoplasm</keyword>
<evidence type="ECO:0000256" key="6">
    <source>
        <dbReference type="ARBA" id="ARBA00023054"/>
    </source>
</evidence>
<gene>
    <name evidence="14" type="ORF">Cvel_25142</name>
</gene>
<proteinExistence type="inferred from homology"/>
<feature type="domain" description="Dynein regulatory complex subunit 7 MORN" evidence="12">
    <location>
        <begin position="492"/>
        <end position="598"/>
    </location>
</feature>
<feature type="domain" description="Dynein regulatory complex subunit 7 C-terminal" evidence="13">
    <location>
        <begin position="892"/>
        <end position="998"/>
    </location>
</feature>
<dbReference type="PANTHER" id="PTHR35249:SF2">
    <property type="entry name" value="DYNEIN REGULATORY COMPLEX SUBUNIT 7"/>
    <property type="match status" value="1"/>
</dbReference>
<dbReference type="PANTHER" id="PTHR35249">
    <property type="entry name" value="DYNEIN REGULATORY COMPLEX SUBUNIT 7"/>
    <property type="match status" value="1"/>
</dbReference>
<feature type="compositionally biased region" description="Low complexity" evidence="11">
    <location>
        <begin position="810"/>
        <end position="828"/>
    </location>
</feature>
<protein>
    <recommendedName>
        <fullName evidence="15">Dynein regulatory complex subunit 7</fullName>
    </recommendedName>
</protein>
<evidence type="ECO:0000259" key="13">
    <source>
        <dbReference type="Pfam" id="PF24671"/>
    </source>
</evidence>
<dbReference type="GO" id="GO:0048870">
    <property type="term" value="P:cell motility"/>
    <property type="evidence" value="ECO:0007669"/>
    <property type="project" value="TreeGrafter"/>
</dbReference>
<evidence type="ECO:0000256" key="5">
    <source>
        <dbReference type="ARBA" id="ARBA00022846"/>
    </source>
</evidence>
<dbReference type="InterPro" id="IPR056292">
    <property type="entry name" value="DRC7_C"/>
</dbReference>
<keyword evidence="5" id="KW-0282">Flagellum</keyword>
<feature type="coiled-coil region" evidence="10">
    <location>
        <begin position="921"/>
        <end position="948"/>
    </location>
</feature>
<comment type="similarity">
    <text evidence="3">Belongs to the DRC7 family.</text>
</comment>
<evidence type="ECO:0000259" key="12">
    <source>
        <dbReference type="Pfam" id="PF24667"/>
    </source>
</evidence>
<feature type="region of interest" description="Disordered" evidence="11">
    <location>
        <begin position="1"/>
        <end position="48"/>
    </location>
</feature>
<keyword evidence="7" id="KW-0969">Cilium</keyword>
<dbReference type="SUPFAM" id="SSF54001">
    <property type="entry name" value="Cysteine proteinases"/>
    <property type="match status" value="1"/>
</dbReference>